<sequence>MAGASPIALILGSGPRVGSSIAKSLAEKGYQIVVTSRHGTGAKTPEGYLSYKADFSKPESIPSVFDAIKSELKASPSVVVYNAAAATTPPNQDSVLSLPLDNFNSDLNVNTVSPYVAAQQAVLGWETLPADTKKSFIYTGNILNISILPVPFVLTLGTGKAASAFWLGLSDATYAAKGFRFFYADERNEDGTPVGNNIDGPAHGKFYAQLAGHEQDIPWHATFVKGKGYVEFK</sequence>
<protein>
    <recommendedName>
        <fullName evidence="5">NAD(P)-binding protein</fullName>
    </recommendedName>
</protein>
<organism evidence="3 4">
    <name type="scientific">Clonostachys solani</name>
    <dbReference type="NCBI Taxonomy" id="160281"/>
    <lineage>
        <taxon>Eukaryota</taxon>
        <taxon>Fungi</taxon>
        <taxon>Dikarya</taxon>
        <taxon>Ascomycota</taxon>
        <taxon>Pezizomycotina</taxon>
        <taxon>Sordariomycetes</taxon>
        <taxon>Hypocreomycetidae</taxon>
        <taxon>Hypocreales</taxon>
        <taxon>Bionectriaceae</taxon>
        <taxon>Clonostachys</taxon>
    </lineage>
</organism>
<evidence type="ECO:0000256" key="2">
    <source>
        <dbReference type="ARBA" id="ARBA00023002"/>
    </source>
</evidence>
<dbReference type="InterPro" id="IPR002347">
    <property type="entry name" value="SDR_fam"/>
</dbReference>
<dbReference type="Proteomes" id="UP000775872">
    <property type="component" value="Unassembled WGS sequence"/>
</dbReference>
<comment type="caution">
    <text evidence="3">The sequence shown here is derived from an EMBL/GenBank/DDBJ whole genome shotgun (WGS) entry which is preliminary data.</text>
</comment>
<evidence type="ECO:0000256" key="1">
    <source>
        <dbReference type="ARBA" id="ARBA00006484"/>
    </source>
</evidence>
<dbReference type="Gene3D" id="3.40.50.720">
    <property type="entry name" value="NAD(P)-binding Rossmann-like Domain"/>
    <property type="match status" value="1"/>
</dbReference>
<reference evidence="4" key="1">
    <citation type="submission" date="2019-06" db="EMBL/GenBank/DDBJ databases">
        <authorList>
            <person name="Broberg M."/>
        </authorList>
    </citation>
    <scope>NUCLEOTIDE SEQUENCE [LARGE SCALE GENOMIC DNA]</scope>
</reference>
<name>A0A9N9YYS9_9HYPO</name>
<dbReference type="PANTHER" id="PTHR43669">
    <property type="entry name" value="5-KETO-D-GLUCONATE 5-REDUCTASE"/>
    <property type="match status" value="1"/>
</dbReference>
<proteinExistence type="inferred from homology"/>
<dbReference type="PANTHER" id="PTHR43669:SF4">
    <property type="entry name" value="SHORT-CHAIN DEHYDROGENASE"/>
    <property type="match status" value="1"/>
</dbReference>
<dbReference type="SUPFAM" id="SSF51735">
    <property type="entry name" value="NAD(P)-binding Rossmann-fold domains"/>
    <property type="match status" value="1"/>
</dbReference>
<keyword evidence="2" id="KW-0560">Oxidoreductase</keyword>
<dbReference type="CDD" id="cd05233">
    <property type="entry name" value="SDR_c"/>
    <property type="match status" value="1"/>
</dbReference>
<evidence type="ECO:0008006" key="5">
    <source>
        <dbReference type="Google" id="ProtNLM"/>
    </source>
</evidence>
<dbReference type="InterPro" id="IPR036291">
    <property type="entry name" value="NAD(P)-bd_dom_sf"/>
</dbReference>
<comment type="similarity">
    <text evidence="1">Belongs to the short-chain dehydrogenases/reductases (SDR) family.</text>
</comment>
<dbReference type="Pfam" id="PF13561">
    <property type="entry name" value="adh_short_C2"/>
    <property type="match status" value="1"/>
</dbReference>
<keyword evidence="4" id="KW-1185">Reference proteome</keyword>
<gene>
    <name evidence="3" type="ORF">CSOL1703_00009596</name>
</gene>
<accession>A0A9N9YYS9</accession>
<dbReference type="AlphaFoldDB" id="A0A9N9YYS9"/>
<dbReference type="GO" id="GO:0016491">
    <property type="term" value="F:oxidoreductase activity"/>
    <property type="evidence" value="ECO:0007669"/>
    <property type="project" value="UniProtKB-KW"/>
</dbReference>
<evidence type="ECO:0000313" key="4">
    <source>
        <dbReference type="Proteomes" id="UP000775872"/>
    </source>
</evidence>
<dbReference type="OrthoDB" id="5336600at2759"/>
<dbReference type="EMBL" id="CABFOC020000003">
    <property type="protein sequence ID" value="CAH0043712.1"/>
    <property type="molecule type" value="Genomic_DNA"/>
</dbReference>
<reference evidence="3 4" key="2">
    <citation type="submission" date="2021-10" db="EMBL/GenBank/DDBJ databases">
        <authorList>
            <person name="Piombo E."/>
        </authorList>
    </citation>
    <scope>NUCLEOTIDE SEQUENCE [LARGE SCALE GENOMIC DNA]</scope>
</reference>
<evidence type="ECO:0000313" key="3">
    <source>
        <dbReference type="EMBL" id="CAH0043712.1"/>
    </source>
</evidence>